<organism evidence="2 3">
    <name type="scientific">[Myrmecia] bisecta</name>
    <dbReference type="NCBI Taxonomy" id="41462"/>
    <lineage>
        <taxon>Eukaryota</taxon>
        <taxon>Viridiplantae</taxon>
        <taxon>Chlorophyta</taxon>
        <taxon>core chlorophytes</taxon>
        <taxon>Trebouxiophyceae</taxon>
        <taxon>Trebouxiales</taxon>
        <taxon>Trebouxiaceae</taxon>
        <taxon>Myrmecia</taxon>
    </lineage>
</organism>
<dbReference type="Proteomes" id="UP001489004">
    <property type="component" value="Unassembled WGS sequence"/>
</dbReference>
<dbReference type="EMBL" id="JALJOR010000010">
    <property type="protein sequence ID" value="KAK9810254.1"/>
    <property type="molecule type" value="Genomic_DNA"/>
</dbReference>
<feature type="region of interest" description="Disordered" evidence="1">
    <location>
        <begin position="42"/>
        <end position="81"/>
    </location>
</feature>
<feature type="compositionally biased region" description="Basic and acidic residues" evidence="1">
    <location>
        <begin position="55"/>
        <end position="65"/>
    </location>
</feature>
<keyword evidence="3" id="KW-1185">Reference proteome</keyword>
<dbReference type="AlphaFoldDB" id="A0AAW1PQS4"/>
<protein>
    <submittedName>
        <fullName evidence="2">Uncharacterized protein</fullName>
    </submittedName>
</protein>
<reference evidence="2 3" key="1">
    <citation type="journal article" date="2024" name="Nat. Commun.">
        <title>Phylogenomics reveals the evolutionary origins of lichenization in chlorophyte algae.</title>
        <authorList>
            <person name="Puginier C."/>
            <person name="Libourel C."/>
            <person name="Otte J."/>
            <person name="Skaloud P."/>
            <person name="Haon M."/>
            <person name="Grisel S."/>
            <person name="Petersen M."/>
            <person name="Berrin J.G."/>
            <person name="Delaux P.M."/>
            <person name="Dal Grande F."/>
            <person name="Keller J."/>
        </authorList>
    </citation>
    <scope>NUCLEOTIDE SEQUENCE [LARGE SCALE GENOMIC DNA]</scope>
    <source>
        <strain evidence="2 3">SAG 2043</strain>
    </source>
</reference>
<evidence type="ECO:0000256" key="1">
    <source>
        <dbReference type="SAM" id="MobiDB-lite"/>
    </source>
</evidence>
<proteinExistence type="predicted"/>
<gene>
    <name evidence="2" type="ORF">WJX72_007394</name>
</gene>
<comment type="caution">
    <text evidence="2">The sequence shown here is derived from an EMBL/GenBank/DDBJ whole genome shotgun (WGS) entry which is preliminary data.</text>
</comment>
<evidence type="ECO:0000313" key="2">
    <source>
        <dbReference type="EMBL" id="KAK9810254.1"/>
    </source>
</evidence>
<evidence type="ECO:0000313" key="3">
    <source>
        <dbReference type="Proteomes" id="UP001489004"/>
    </source>
</evidence>
<name>A0AAW1PQS4_9CHLO</name>
<sequence length="478" mass="52517">MFELAYPLITVRSMNELPYNIFSGGRITEHILRYLLNAWEAGEQDSGGPEEDEDLQRGQTEDARSNGDLPGSSRGAYYNPEDTCSHHPGSLHQSCYVADKRAVLRGMRFLRHCEEQSNAKMDQDWRIGPGGPWQVGCYMAPHAMLNLRAGRLGTILMTGTTISSWAGAQMDIVGYVEVMDGGRLKPNTVEELHAAQLRRWAEQHPPGEPFPEEQLVPKSCIEAQLQQAMALLRLAGGLRGPNRLVPPGRHAVGTYWVSDKASTFGTLPPDSTSISAGTFEYLEAVLRICLGERVCLWSLEEVKARLAAYRAGVKQRVSKALAGAFEEQLRKTSSRANPAISGPPSPMNHMEERLITGFNIHTELLKDSTGTHGGRQRLLAAPAAGYVQRHPGTSLPVDKVPSLEVLSLKHSPFYSVDLEPPPSQFAVLGNLKELPRLKSFAYSAASLRDVPETLRLPERDDLALECTGSGLRAIHCPP</sequence>
<accession>A0AAW1PQS4</accession>